<dbReference type="OrthoDB" id="6362633at2759"/>
<feature type="domain" description="Phosphoribulokinase/uridine kinase" evidence="2">
    <location>
        <begin position="230"/>
        <end position="305"/>
    </location>
</feature>
<evidence type="ECO:0000313" key="4">
    <source>
        <dbReference type="Proteomes" id="UP000002748"/>
    </source>
</evidence>
<dbReference type="RefSeq" id="XP_014183374.1">
    <property type="nucleotide sequence ID" value="XM_014327899.1"/>
</dbReference>
<feature type="compositionally biased region" description="Pro residues" evidence="1">
    <location>
        <begin position="65"/>
        <end position="74"/>
    </location>
</feature>
<gene>
    <name evidence="3" type="ORF">A1Q1_06295</name>
</gene>
<sequence length="405" mass="44488">MDKGIETLAHRIVDAYEQPKTARRRRWPSLLVITITTIEQGGVDVHHVESSALAPRSRPSEPSGAVPPPSTPSPDKPDVSVPKPPLMASTHPPPTISQLSPAHTRHAANPSRPGSGKSTLAYPLADRVNELLLGHPPRHRAILNESTAVAARPPRASRLPRTRRSSSASSAFSTDDEVAICVGLDGWHHTRAELDRFPDPEMAHWRRGAAFTFDLEAYSAFVSALRKPVDNAEAIGFPTFDHAAKDPAPSDTPILPQHRIVIVEGLYTMLDRPGWRECADKMDLRVWVEVPRDVVRARVLKRNTEAGIVTDDEVAVRRVEESDMVNGDEVFAHRYKVTDTIEPEDRPVTPSSSSDGVISEESESDTDDIATPSPGSPTTPRARTNGAPVFTFTATEEKREDEQRE</sequence>
<feature type="region of interest" description="Disordered" evidence="1">
    <location>
        <begin position="337"/>
        <end position="405"/>
    </location>
</feature>
<feature type="compositionally biased region" description="Low complexity" evidence="1">
    <location>
        <begin position="148"/>
        <end position="157"/>
    </location>
</feature>
<feature type="compositionally biased region" description="Acidic residues" evidence="1">
    <location>
        <begin position="358"/>
        <end position="368"/>
    </location>
</feature>
<dbReference type="GeneID" id="25989807"/>
<dbReference type="KEGG" id="tasa:A1Q1_06295"/>
<dbReference type="InterPro" id="IPR027417">
    <property type="entry name" value="P-loop_NTPase"/>
</dbReference>
<dbReference type="PANTHER" id="PTHR10285">
    <property type="entry name" value="URIDINE KINASE"/>
    <property type="match status" value="1"/>
</dbReference>
<reference evidence="3 4" key="1">
    <citation type="journal article" date="2012" name="Eukaryot. Cell">
        <title>Draft genome sequence of CBS 2479, the standard type strain of Trichosporon asahii.</title>
        <authorList>
            <person name="Yang R.Y."/>
            <person name="Li H.T."/>
            <person name="Zhu H."/>
            <person name="Zhou G.P."/>
            <person name="Wang M."/>
            <person name="Wang L."/>
        </authorList>
    </citation>
    <scope>NUCLEOTIDE SEQUENCE [LARGE SCALE GENOMIC DNA]</scope>
    <source>
        <strain evidence="4">ATCC 90039 / CBS 2479 / JCM 2466 / KCTC 7840 / NCYC 2677 / UAMH 7654</strain>
    </source>
</reference>
<feature type="region of interest" description="Disordered" evidence="1">
    <location>
        <begin position="148"/>
        <end position="170"/>
    </location>
</feature>
<dbReference type="GO" id="GO:0005524">
    <property type="term" value="F:ATP binding"/>
    <property type="evidence" value="ECO:0007669"/>
    <property type="project" value="InterPro"/>
</dbReference>
<dbReference type="InterPro" id="IPR006083">
    <property type="entry name" value="PRK/URK"/>
</dbReference>
<dbReference type="AlphaFoldDB" id="J6F584"/>
<dbReference type="VEuPathDB" id="FungiDB:A1Q1_06295"/>
<dbReference type="GO" id="GO:0016301">
    <property type="term" value="F:kinase activity"/>
    <property type="evidence" value="ECO:0007669"/>
    <property type="project" value="InterPro"/>
</dbReference>
<evidence type="ECO:0000256" key="1">
    <source>
        <dbReference type="SAM" id="MobiDB-lite"/>
    </source>
</evidence>
<name>J6F584_TRIAS</name>
<feature type="compositionally biased region" description="Basic and acidic residues" evidence="1">
    <location>
        <begin position="337"/>
        <end position="347"/>
    </location>
</feature>
<organism evidence="3 4">
    <name type="scientific">Trichosporon asahii var. asahii (strain ATCC 90039 / CBS 2479 / JCM 2466 / KCTC 7840 / NBRC 103889/ NCYC 2677 / UAMH 7654)</name>
    <name type="common">Yeast</name>
    <dbReference type="NCBI Taxonomy" id="1186058"/>
    <lineage>
        <taxon>Eukaryota</taxon>
        <taxon>Fungi</taxon>
        <taxon>Dikarya</taxon>
        <taxon>Basidiomycota</taxon>
        <taxon>Agaricomycotina</taxon>
        <taxon>Tremellomycetes</taxon>
        <taxon>Trichosporonales</taxon>
        <taxon>Trichosporonaceae</taxon>
        <taxon>Trichosporon</taxon>
    </lineage>
</organism>
<feature type="compositionally biased region" description="Basic and acidic residues" evidence="1">
    <location>
        <begin position="395"/>
        <end position="405"/>
    </location>
</feature>
<dbReference type="Proteomes" id="UP000002748">
    <property type="component" value="Unassembled WGS sequence"/>
</dbReference>
<accession>J6F584</accession>
<dbReference type="Pfam" id="PF00485">
    <property type="entry name" value="PRK"/>
    <property type="match status" value="1"/>
</dbReference>
<dbReference type="Gene3D" id="3.40.50.300">
    <property type="entry name" value="P-loop containing nucleotide triphosphate hydrolases"/>
    <property type="match status" value="1"/>
</dbReference>
<dbReference type="EMBL" id="ALBS01000032">
    <property type="protein sequence ID" value="EJT52189.1"/>
    <property type="molecule type" value="Genomic_DNA"/>
</dbReference>
<feature type="region of interest" description="Disordered" evidence="1">
    <location>
        <begin position="50"/>
        <end position="120"/>
    </location>
</feature>
<comment type="caution">
    <text evidence="3">The sequence shown here is derived from an EMBL/GenBank/DDBJ whole genome shotgun (WGS) entry which is preliminary data.</text>
</comment>
<evidence type="ECO:0000313" key="3">
    <source>
        <dbReference type="EMBL" id="EJT52189.1"/>
    </source>
</evidence>
<dbReference type="SUPFAM" id="SSF52540">
    <property type="entry name" value="P-loop containing nucleoside triphosphate hydrolases"/>
    <property type="match status" value="1"/>
</dbReference>
<protein>
    <recommendedName>
        <fullName evidence="2">Phosphoribulokinase/uridine kinase domain-containing protein</fullName>
    </recommendedName>
</protein>
<evidence type="ECO:0000259" key="2">
    <source>
        <dbReference type="Pfam" id="PF00485"/>
    </source>
</evidence>
<proteinExistence type="predicted"/>
<dbReference type="HOGENOM" id="CLU_680053_0_0_1"/>